<dbReference type="Proteomes" id="UP000467841">
    <property type="component" value="Unassembled WGS sequence"/>
</dbReference>
<protein>
    <recommendedName>
        <fullName evidence="1">F-box domain-containing protein</fullName>
    </recommendedName>
</protein>
<dbReference type="InterPro" id="IPR036047">
    <property type="entry name" value="F-box-like_dom_sf"/>
</dbReference>
<dbReference type="Pfam" id="PF07734">
    <property type="entry name" value="FBA_1"/>
    <property type="match status" value="1"/>
</dbReference>
<dbReference type="PANTHER" id="PTHR47993:SF395">
    <property type="entry name" value="JACALIN-RELATED LECTIN 37-RELATED"/>
    <property type="match status" value="1"/>
</dbReference>
<dbReference type="InterPro" id="IPR017451">
    <property type="entry name" value="F-box-assoc_interact_dom"/>
</dbReference>
<evidence type="ECO:0000313" key="3">
    <source>
        <dbReference type="Proteomes" id="UP000467841"/>
    </source>
</evidence>
<dbReference type="AlphaFoldDB" id="A0A6D2KLD1"/>
<comment type="caution">
    <text evidence="2">The sequence shown here is derived from an EMBL/GenBank/DDBJ whole genome shotgun (WGS) entry which is preliminary data.</text>
</comment>
<dbReference type="PROSITE" id="PS50181">
    <property type="entry name" value="FBOX"/>
    <property type="match status" value="1"/>
</dbReference>
<name>A0A6D2KLD1_9BRAS</name>
<dbReference type="InterPro" id="IPR006527">
    <property type="entry name" value="F-box-assoc_dom_typ1"/>
</dbReference>
<dbReference type="SUPFAM" id="SSF81383">
    <property type="entry name" value="F-box domain"/>
    <property type="match status" value="1"/>
</dbReference>
<sequence length="405" mass="47017">MLSDLPRDLAEEVLIRLPMTSNRAVRSVCKKWSTLSKARRFTMQHIAQAAAAREFMVVMVISHRVYLMSLNLEKGVEPSVNRQGKLISLDDSDRLDICQVYYCDGLLFCLPFDETRFVVWNPYSGQNRWFKLLPRRREMSSYKYAIGYEESKSGRSYKVLRCGDCSSGYVEHELYYINSKDATVPITTNPDWLIECTARGVSLKGNTYWFAQQETPPDLDDVNIAEVPDFLICFDFTTESFGPHLALPFHSLYDDTVTLSSVRDEQLAVLHQQQDTFCMEIWITTKIEPQAVSWSKLCFLAVDMKPLIGYQFEPDSASFFVDEFLWFLSEFLWLSRVVDLFEYPRQSEMDTVAYIIGEDGYFKKEHFGGSSDMLFRPRLYPFVPSLAQIKLGGKRKRKRKRLQDV</sequence>
<gene>
    <name evidence="2" type="ORF">MERR_LOCUS40305</name>
</gene>
<dbReference type="InterPro" id="IPR050233">
    <property type="entry name" value="A_thaliana_F-box"/>
</dbReference>
<proteinExistence type="predicted"/>
<evidence type="ECO:0000259" key="1">
    <source>
        <dbReference type="PROSITE" id="PS50181"/>
    </source>
</evidence>
<dbReference type="PANTHER" id="PTHR47993">
    <property type="entry name" value="OS09G0372900 PROTEIN-RELATED"/>
    <property type="match status" value="1"/>
</dbReference>
<dbReference type="EMBL" id="CACVBM020001518">
    <property type="protein sequence ID" value="CAA7053070.1"/>
    <property type="molecule type" value="Genomic_DNA"/>
</dbReference>
<dbReference type="OrthoDB" id="1106087at2759"/>
<dbReference type="NCBIfam" id="TIGR01640">
    <property type="entry name" value="F_box_assoc_1"/>
    <property type="match status" value="1"/>
</dbReference>
<evidence type="ECO:0000313" key="2">
    <source>
        <dbReference type="EMBL" id="CAA7053070.1"/>
    </source>
</evidence>
<dbReference type="InterPro" id="IPR001810">
    <property type="entry name" value="F-box_dom"/>
</dbReference>
<reference evidence="2" key="1">
    <citation type="submission" date="2020-01" db="EMBL/GenBank/DDBJ databases">
        <authorList>
            <person name="Mishra B."/>
        </authorList>
    </citation>
    <scope>NUCLEOTIDE SEQUENCE [LARGE SCALE GENOMIC DNA]</scope>
</reference>
<keyword evidence="3" id="KW-1185">Reference proteome</keyword>
<organism evidence="2 3">
    <name type="scientific">Microthlaspi erraticum</name>
    <dbReference type="NCBI Taxonomy" id="1685480"/>
    <lineage>
        <taxon>Eukaryota</taxon>
        <taxon>Viridiplantae</taxon>
        <taxon>Streptophyta</taxon>
        <taxon>Embryophyta</taxon>
        <taxon>Tracheophyta</taxon>
        <taxon>Spermatophyta</taxon>
        <taxon>Magnoliopsida</taxon>
        <taxon>eudicotyledons</taxon>
        <taxon>Gunneridae</taxon>
        <taxon>Pentapetalae</taxon>
        <taxon>rosids</taxon>
        <taxon>malvids</taxon>
        <taxon>Brassicales</taxon>
        <taxon>Brassicaceae</taxon>
        <taxon>Coluteocarpeae</taxon>
        <taxon>Microthlaspi</taxon>
    </lineage>
</organism>
<accession>A0A6D2KLD1</accession>
<feature type="domain" description="F-box" evidence="1">
    <location>
        <begin position="1"/>
        <end position="46"/>
    </location>
</feature>
<dbReference type="Pfam" id="PF00646">
    <property type="entry name" value="F-box"/>
    <property type="match status" value="1"/>
</dbReference>